<sequence>MLMSFLTLAVVQLLALMSPGPDFFFISRAAVTRSHREALMGVLGVTMGVAIWAAVALLGLNLLLEKMAWLHKLIMAGGGLYLIWMGWQLLRSARRQHKQPASDVPAEPPVAARQGKTFLRGLLTNLSNPKVVIYFGSVFSLFVGEDASALQRGGIYALILLETLGWFLLVATVFALPWMRRKYQQMGKWLDGVGGVLFTAFGLHLILTR</sequence>
<feature type="transmembrane region" description="Helical" evidence="7">
    <location>
        <begin position="189"/>
        <end position="207"/>
    </location>
</feature>
<feature type="transmembrane region" description="Helical" evidence="7">
    <location>
        <begin position="73"/>
        <end position="90"/>
    </location>
</feature>
<dbReference type="InterPro" id="IPR004778">
    <property type="entry name" value="Homoserine/Threonine_efflux"/>
</dbReference>
<gene>
    <name evidence="8" type="primary">rhtC</name>
    <name evidence="8" type="ORF">GTPT_0829</name>
</gene>
<comment type="caution">
    <text evidence="8">The sequence shown here is derived from an EMBL/GenBank/DDBJ whole genome shotgun (WGS) entry which is preliminary data.</text>
</comment>
<evidence type="ECO:0000256" key="6">
    <source>
        <dbReference type="ARBA" id="ARBA00023136"/>
    </source>
</evidence>
<reference evidence="8 9" key="1">
    <citation type="submission" date="2014-05" db="EMBL/GenBank/DDBJ databases">
        <title>ATOL: Assembling a taxonomically balanced genome-scale reconstruction of the evolutionary history of the Enterobacteriaceae.</title>
        <authorList>
            <person name="Plunkett G.III."/>
            <person name="Neeno-Eckwall E.C."/>
            <person name="Glasner J.D."/>
            <person name="Perna N.T."/>
        </authorList>
    </citation>
    <scope>NUCLEOTIDE SEQUENCE [LARGE SCALE GENOMIC DNA]</scope>
    <source>
        <strain evidence="8 9">ATCC 33301</strain>
    </source>
</reference>
<dbReference type="PANTHER" id="PTHR30086">
    <property type="entry name" value="ARGININE EXPORTER PROTEIN ARGO"/>
    <property type="match status" value="1"/>
</dbReference>
<evidence type="ECO:0000256" key="3">
    <source>
        <dbReference type="ARBA" id="ARBA00022475"/>
    </source>
</evidence>
<dbReference type="NCBIfam" id="NF007591">
    <property type="entry name" value="PRK10229.1"/>
    <property type="match status" value="1"/>
</dbReference>
<evidence type="ECO:0000256" key="1">
    <source>
        <dbReference type="ARBA" id="ARBA00004651"/>
    </source>
</evidence>
<dbReference type="Pfam" id="PF01810">
    <property type="entry name" value="LysE"/>
    <property type="match status" value="1"/>
</dbReference>
<protein>
    <submittedName>
        <fullName evidence="8">L-lysine permease</fullName>
    </submittedName>
</protein>
<dbReference type="eggNOG" id="COG1280">
    <property type="taxonomic scope" value="Bacteria"/>
</dbReference>
<keyword evidence="5 7" id="KW-1133">Transmembrane helix</keyword>
<accession>A0A085JL99</accession>
<evidence type="ECO:0000256" key="4">
    <source>
        <dbReference type="ARBA" id="ARBA00022692"/>
    </source>
</evidence>
<dbReference type="OrthoDB" id="581870at2"/>
<dbReference type="NCBIfam" id="TIGR00949">
    <property type="entry name" value="2A76"/>
    <property type="match status" value="1"/>
</dbReference>
<dbReference type="EMBL" id="JMPR01000016">
    <property type="protein sequence ID" value="KFD21245.1"/>
    <property type="molecule type" value="Genomic_DNA"/>
</dbReference>
<evidence type="ECO:0000313" key="9">
    <source>
        <dbReference type="Proteomes" id="UP000028602"/>
    </source>
</evidence>
<comment type="similarity">
    <text evidence="2">Belongs to the Rht family.</text>
</comment>
<feature type="transmembrane region" description="Helical" evidence="7">
    <location>
        <begin position="39"/>
        <end position="64"/>
    </location>
</feature>
<organism evidence="8 9">
    <name type="scientific">Tatumella ptyseos ATCC 33301</name>
    <dbReference type="NCBI Taxonomy" id="1005995"/>
    <lineage>
        <taxon>Bacteria</taxon>
        <taxon>Pseudomonadati</taxon>
        <taxon>Pseudomonadota</taxon>
        <taxon>Gammaproteobacteria</taxon>
        <taxon>Enterobacterales</taxon>
        <taxon>Erwiniaceae</taxon>
        <taxon>Tatumella</taxon>
    </lineage>
</organism>
<dbReference type="InterPro" id="IPR001123">
    <property type="entry name" value="LeuE-type"/>
</dbReference>
<evidence type="ECO:0000313" key="8">
    <source>
        <dbReference type="EMBL" id="KFD21245.1"/>
    </source>
</evidence>
<keyword evidence="9" id="KW-1185">Reference proteome</keyword>
<dbReference type="RefSeq" id="WP_025902120.1">
    <property type="nucleotide sequence ID" value="NZ_ATMJ01000079.1"/>
</dbReference>
<dbReference type="AlphaFoldDB" id="A0A085JL99"/>
<keyword evidence="3" id="KW-1003">Cell membrane</keyword>
<keyword evidence="6 7" id="KW-0472">Membrane</keyword>
<proteinExistence type="inferred from homology"/>
<name>A0A085JL99_9GAMM</name>
<dbReference type="PANTHER" id="PTHR30086:SF19">
    <property type="entry name" value="THREONINE EFFLUX PROTEIN"/>
    <property type="match status" value="1"/>
</dbReference>
<dbReference type="Proteomes" id="UP000028602">
    <property type="component" value="Unassembled WGS sequence"/>
</dbReference>
<evidence type="ECO:0000256" key="5">
    <source>
        <dbReference type="ARBA" id="ARBA00022989"/>
    </source>
</evidence>
<comment type="subcellular location">
    <subcellularLocation>
        <location evidence="1">Cell membrane</location>
        <topology evidence="1">Multi-pass membrane protein</topology>
    </subcellularLocation>
</comment>
<keyword evidence="4 7" id="KW-0812">Transmembrane</keyword>
<evidence type="ECO:0000256" key="7">
    <source>
        <dbReference type="SAM" id="Phobius"/>
    </source>
</evidence>
<dbReference type="GO" id="GO:0015171">
    <property type="term" value="F:amino acid transmembrane transporter activity"/>
    <property type="evidence" value="ECO:0007669"/>
    <property type="project" value="TreeGrafter"/>
</dbReference>
<dbReference type="GO" id="GO:0005886">
    <property type="term" value="C:plasma membrane"/>
    <property type="evidence" value="ECO:0007669"/>
    <property type="project" value="UniProtKB-SubCell"/>
</dbReference>
<evidence type="ECO:0000256" key="2">
    <source>
        <dbReference type="ARBA" id="ARBA00007928"/>
    </source>
</evidence>
<feature type="transmembrane region" description="Helical" evidence="7">
    <location>
        <begin position="155"/>
        <end position="177"/>
    </location>
</feature>